<dbReference type="InterPro" id="IPR001647">
    <property type="entry name" value="HTH_TetR"/>
</dbReference>
<dbReference type="EMBL" id="BCMG01000005">
    <property type="protein sequence ID" value="GAX01096.1"/>
    <property type="molecule type" value="Genomic_DNA"/>
</dbReference>
<comment type="caution">
    <text evidence="4">The sequence shown here is derived from an EMBL/GenBank/DDBJ whole genome shotgun (WGS) entry which is preliminary data.</text>
</comment>
<proteinExistence type="predicted"/>
<dbReference type="Pfam" id="PF00440">
    <property type="entry name" value="TetR_N"/>
    <property type="match status" value="1"/>
</dbReference>
<sequence length="200" mass="22736">MADNSLPRHHQSHRTTEQLIVQSFIDLLNETPNHPLKVIDICRKAYINRGTFYHYFESEEELVEACEDHLVNKLFLFGQKIFKHQTLASFTKQLSTTHLNLFKQFVDELPLIDVLLHKSTRSHLTDKLIEVIENSGAAGLAMLAPHSNKQLRTLIAVDSAAEIIGLLSYWSMHPDIEPSVLANLLALSEKGQFALLQNKN</sequence>
<evidence type="ECO:0000256" key="2">
    <source>
        <dbReference type="PROSITE-ProRule" id="PRU00335"/>
    </source>
</evidence>
<evidence type="ECO:0000259" key="3">
    <source>
        <dbReference type="PROSITE" id="PS50977"/>
    </source>
</evidence>
<dbReference type="RefSeq" id="WP_089136567.1">
    <property type="nucleotide sequence ID" value="NZ_BCMG01000005.1"/>
</dbReference>
<dbReference type="InterPro" id="IPR009057">
    <property type="entry name" value="Homeodomain-like_sf"/>
</dbReference>
<dbReference type="GO" id="GO:0003677">
    <property type="term" value="F:DNA binding"/>
    <property type="evidence" value="ECO:0007669"/>
    <property type="project" value="UniProtKB-UniRule"/>
</dbReference>
<evidence type="ECO:0000256" key="1">
    <source>
        <dbReference type="ARBA" id="ARBA00023125"/>
    </source>
</evidence>
<protein>
    <submittedName>
        <fullName evidence="4">TetR family transcriptional regulator</fullName>
    </submittedName>
</protein>
<dbReference type="Gene3D" id="1.10.357.10">
    <property type="entry name" value="Tetracycline Repressor, domain 2"/>
    <property type="match status" value="1"/>
</dbReference>
<dbReference type="Proteomes" id="UP000198402">
    <property type="component" value="Unassembled WGS sequence"/>
</dbReference>
<evidence type="ECO:0000313" key="4">
    <source>
        <dbReference type="EMBL" id="GAX01096.1"/>
    </source>
</evidence>
<gene>
    <name evidence="4" type="primary">tetR_11</name>
    <name evidence="4" type="ORF">IWT126_01121</name>
</gene>
<evidence type="ECO:0000313" key="5">
    <source>
        <dbReference type="Proteomes" id="UP000198402"/>
    </source>
</evidence>
<dbReference type="InterPro" id="IPR050624">
    <property type="entry name" value="HTH-type_Tx_Regulator"/>
</dbReference>
<organism evidence="4 5">
    <name type="scientific">Secundilactobacillus silagei JCM 19001</name>
    <dbReference type="NCBI Taxonomy" id="1302250"/>
    <lineage>
        <taxon>Bacteria</taxon>
        <taxon>Bacillati</taxon>
        <taxon>Bacillota</taxon>
        <taxon>Bacilli</taxon>
        <taxon>Lactobacillales</taxon>
        <taxon>Lactobacillaceae</taxon>
        <taxon>Secundilactobacillus</taxon>
    </lineage>
</organism>
<dbReference type="AlphaFoldDB" id="A0A1Z5IHC5"/>
<feature type="DNA-binding region" description="H-T-H motif" evidence="2">
    <location>
        <begin position="37"/>
        <end position="56"/>
    </location>
</feature>
<reference evidence="4 5" key="1">
    <citation type="submission" date="2015-11" db="EMBL/GenBank/DDBJ databases">
        <title>Draft genome sequences of new species of the genus Lactobacillus isolated from orchardgrass silage.</title>
        <authorList>
            <person name="Tohno M."/>
            <person name="Tanizawa Y."/>
            <person name="Arita M."/>
        </authorList>
    </citation>
    <scope>NUCLEOTIDE SEQUENCE [LARGE SCALE GENOMIC DNA]</scope>
    <source>
        <strain evidence="4 5">IWT126</strain>
    </source>
</reference>
<dbReference type="PANTHER" id="PTHR43479">
    <property type="entry name" value="ACREF/ENVCD OPERON REPRESSOR-RELATED"/>
    <property type="match status" value="1"/>
</dbReference>
<keyword evidence="5" id="KW-1185">Reference proteome</keyword>
<dbReference type="SUPFAM" id="SSF46689">
    <property type="entry name" value="Homeodomain-like"/>
    <property type="match status" value="1"/>
</dbReference>
<dbReference type="OrthoDB" id="9810250at2"/>
<dbReference type="PANTHER" id="PTHR43479:SF11">
    <property type="entry name" value="ACREF_ENVCD OPERON REPRESSOR-RELATED"/>
    <property type="match status" value="1"/>
</dbReference>
<keyword evidence="1 2" id="KW-0238">DNA-binding</keyword>
<feature type="domain" description="HTH tetR-type" evidence="3">
    <location>
        <begin position="14"/>
        <end position="74"/>
    </location>
</feature>
<accession>A0A1Z5IHC5</accession>
<name>A0A1Z5IHC5_9LACO</name>
<dbReference type="PROSITE" id="PS50977">
    <property type="entry name" value="HTH_TETR_2"/>
    <property type="match status" value="1"/>
</dbReference>